<keyword evidence="6" id="KW-1185">Reference proteome</keyword>
<proteinExistence type="predicted"/>
<dbReference type="InterPro" id="IPR033443">
    <property type="entry name" value="PROP1-like_PPR_dom"/>
</dbReference>
<evidence type="ECO:0000313" key="5">
    <source>
        <dbReference type="EMBL" id="KAL3736293.1"/>
    </source>
</evidence>
<feature type="compositionally biased region" description="Basic residues" evidence="3">
    <location>
        <begin position="861"/>
        <end position="878"/>
    </location>
</feature>
<dbReference type="NCBIfam" id="TIGR00756">
    <property type="entry name" value="PPR"/>
    <property type="match status" value="2"/>
</dbReference>
<evidence type="ECO:0000256" key="1">
    <source>
        <dbReference type="ARBA" id="ARBA00022737"/>
    </source>
</evidence>
<reference evidence="5 6" key="1">
    <citation type="submission" date="2024-11" db="EMBL/GenBank/DDBJ databases">
        <title>Chromosome-level genome assembly of Eucalyptus globulus Labill. provides insights into its genome evolution.</title>
        <authorList>
            <person name="Li X."/>
        </authorList>
    </citation>
    <scope>NUCLEOTIDE SEQUENCE [LARGE SCALE GENOMIC DNA]</scope>
    <source>
        <strain evidence="5">CL2024</strain>
        <tissue evidence="5">Fresh tender leaves</tissue>
    </source>
</reference>
<dbReference type="Gene3D" id="1.25.40.10">
    <property type="entry name" value="Tetratricopeptide repeat domain"/>
    <property type="match status" value="3"/>
</dbReference>
<keyword evidence="1" id="KW-0677">Repeat</keyword>
<dbReference type="PANTHER" id="PTHR47262">
    <property type="entry name" value="OS02G0132600 PROTEIN"/>
    <property type="match status" value="1"/>
</dbReference>
<dbReference type="PROSITE" id="PS51375">
    <property type="entry name" value="PPR"/>
    <property type="match status" value="2"/>
</dbReference>
<name>A0ABD3KAC2_EUCGL</name>
<dbReference type="InterPro" id="IPR011990">
    <property type="entry name" value="TPR-like_helical_dom_sf"/>
</dbReference>
<comment type="caution">
    <text evidence="5">The sequence shown here is derived from an EMBL/GenBank/DDBJ whole genome shotgun (WGS) entry which is preliminary data.</text>
</comment>
<dbReference type="InterPro" id="IPR002885">
    <property type="entry name" value="PPR_rpt"/>
</dbReference>
<feature type="region of interest" description="Disordered" evidence="3">
    <location>
        <begin position="38"/>
        <end position="86"/>
    </location>
</feature>
<dbReference type="EMBL" id="JBJKBG010000006">
    <property type="protein sequence ID" value="KAL3736293.1"/>
    <property type="molecule type" value="Genomic_DNA"/>
</dbReference>
<dbReference type="Proteomes" id="UP001634007">
    <property type="component" value="Unassembled WGS sequence"/>
</dbReference>
<feature type="region of interest" description="Disordered" evidence="3">
    <location>
        <begin position="855"/>
        <end position="878"/>
    </location>
</feature>
<dbReference type="PANTHER" id="PTHR47262:SF1">
    <property type="entry name" value="OS02G0132600 PROTEIN"/>
    <property type="match status" value="1"/>
</dbReference>
<dbReference type="Pfam" id="PF01535">
    <property type="entry name" value="PPR"/>
    <property type="match status" value="2"/>
</dbReference>
<gene>
    <name evidence="5" type="ORF">ACJRO7_025280</name>
</gene>
<evidence type="ECO:0000313" key="6">
    <source>
        <dbReference type="Proteomes" id="UP001634007"/>
    </source>
</evidence>
<dbReference type="Pfam" id="PF17177">
    <property type="entry name" value="PPR_long"/>
    <property type="match status" value="1"/>
</dbReference>
<dbReference type="AlphaFoldDB" id="A0ABD3KAC2"/>
<evidence type="ECO:0000256" key="2">
    <source>
        <dbReference type="PROSITE-ProRule" id="PRU00708"/>
    </source>
</evidence>
<accession>A0ABD3KAC2</accession>
<feature type="domain" description="PROP1-like PPR" evidence="4">
    <location>
        <begin position="424"/>
        <end position="586"/>
    </location>
</feature>
<sequence>MSSSSSIKLSALFRSAVKSANKVAASAKDASLRNVLSSIDSSSASSSSPSTSSTITDTLRRLSDGPAARHSRPDKSSPKPAGSKPVANAAEPLEALLGKQLSNEMSNEISHVLRSDSSIGSPDSEDCNLKSLEEVLSKPLFADMSQAKALLHKEALRERKQRWIFKNTLVRRYDRLVKMCAQVLGTEATLQVFGKLGHETGVKEYNALMAICIEKARGSDDEEVALEEIHKAFTLFESMREQGFRIEEDTYGPFLIYLIDVEMVEEFHFFSRLIKDDNPSSVSRLGYYEMLLYVRTNQEEKIRELINHVACHDGEDKYDLAGNYLLALCESDREELLHFLQVIDIQNISSLDCLTSIFTSLGKLKLDVLAEQFLLLLKDHHDRAEHVTKFIFDYVAYMPNLAVEDVISKFRSLHEKLKVKPSSTSYGSLINYCCASLEVKTALDIVEEMCEAGFSLSIEVVNAILRASDESHDFNLVHQIYSMMHRHNLIPNTDIFRSMINLSVRMRDFDSAYNMLEDAQRMNLAPTSSMYNAIMVGYYREKDPHRALMVLKQMEKANVRPDCQTYSYLICNCNTEEDINKYYKEFKRSGLPVTKHICMALISAYAACRQFEKAKKVLEEEGVLVKGSNEIKSVLVSALASNGQICDALEMYEEFKQDGCNLEPKAVISLIEHLQSDGQLSRLLKLLEELTDRDFWLDGCYRVLLYSVRFNHLSAAVDLLKQLKDRISNDEMAMEAVFDEVFFSIAEETTLLQMGFDLLQVIKNDLGLAPSRKVLDVLLSACVSTKDMDKSILIWKEYQAADLPYNILSFLRMYQALLASGDLKSARIVLSKMPKDDPHVRLIIQESQMVYAKMASEKKTEKNRKTKGRKLKKSKAKK</sequence>
<organism evidence="5 6">
    <name type="scientific">Eucalyptus globulus</name>
    <name type="common">Tasmanian blue gum</name>
    <dbReference type="NCBI Taxonomy" id="34317"/>
    <lineage>
        <taxon>Eukaryota</taxon>
        <taxon>Viridiplantae</taxon>
        <taxon>Streptophyta</taxon>
        <taxon>Embryophyta</taxon>
        <taxon>Tracheophyta</taxon>
        <taxon>Spermatophyta</taxon>
        <taxon>Magnoliopsida</taxon>
        <taxon>eudicotyledons</taxon>
        <taxon>Gunneridae</taxon>
        <taxon>Pentapetalae</taxon>
        <taxon>rosids</taxon>
        <taxon>malvids</taxon>
        <taxon>Myrtales</taxon>
        <taxon>Myrtaceae</taxon>
        <taxon>Myrtoideae</taxon>
        <taxon>Eucalypteae</taxon>
        <taxon>Eucalyptus</taxon>
    </lineage>
</organism>
<protein>
    <recommendedName>
        <fullName evidence="4">PROP1-like PPR domain-containing protein</fullName>
    </recommendedName>
</protein>
<feature type="compositionally biased region" description="Low complexity" evidence="3">
    <location>
        <begin position="38"/>
        <end position="57"/>
    </location>
</feature>
<feature type="repeat" description="PPR" evidence="2">
    <location>
        <begin position="422"/>
        <end position="456"/>
    </location>
</feature>
<evidence type="ECO:0000256" key="3">
    <source>
        <dbReference type="SAM" id="MobiDB-lite"/>
    </source>
</evidence>
<evidence type="ECO:0000259" key="4">
    <source>
        <dbReference type="Pfam" id="PF17177"/>
    </source>
</evidence>
<feature type="repeat" description="PPR" evidence="2">
    <location>
        <begin position="527"/>
        <end position="561"/>
    </location>
</feature>